<name>A0A0H5D3N5_9RHOB</name>
<dbReference type="InterPro" id="IPR042262">
    <property type="entry name" value="CN_hydtase_beta_C"/>
</dbReference>
<dbReference type="SUPFAM" id="SSF50090">
    <property type="entry name" value="Electron transport accessory proteins"/>
    <property type="match status" value="1"/>
</dbReference>
<dbReference type="InterPro" id="IPR049054">
    <property type="entry name" value="CN_hydtase_beta-like_N"/>
</dbReference>
<dbReference type="STRING" id="481446.NIT7645_03700"/>
<accession>A0A0H5D3N5</accession>
<evidence type="ECO:0000313" key="3">
    <source>
        <dbReference type="Proteomes" id="UP000043764"/>
    </source>
</evidence>
<keyword evidence="3" id="KW-1185">Reference proteome</keyword>
<dbReference type="Pfam" id="PF21006">
    <property type="entry name" value="NHase_beta_N"/>
    <property type="match status" value="1"/>
</dbReference>
<proteinExistence type="predicted"/>
<protein>
    <submittedName>
        <fullName evidence="2">Nitrile hydratase accessory protein</fullName>
    </submittedName>
</protein>
<dbReference type="Proteomes" id="UP000043764">
    <property type="component" value="Unassembled WGS sequence"/>
</dbReference>
<organism evidence="2 3">
    <name type="scientific">Phaeobacter italicus</name>
    <dbReference type="NCBI Taxonomy" id="481446"/>
    <lineage>
        <taxon>Bacteria</taxon>
        <taxon>Pseudomonadati</taxon>
        <taxon>Pseudomonadota</taxon>
        <taxon>Alphaproteobacteria</taxon>
        <taxon>Rhodobacterales</taxon>
        <taxon>Roseobacteraceae</taxon>
        <taxon>Phaeobacter</taxon>
    </lineage>
</organism>
<dbReference type="EMBL" id="CVRL01000035">
    <property type="protein sequence ID" value="CRL11832.1"/>
    <property type="molecule type" value="Genomic_DNA"/>
</dbReference>
<feature type="domain" description="Nitrile hydratase beta subunit-like N-terminal" evidence="1">
    <location>
        <begin position="7"/>
        <end position="94"/>
    </location>
</feature>
<reference evidence="3" key="1">
    <citation type="submission" date="2015-05" db="EMBL/GenBank/DDBJ databases">
        <authorList>
            <person name="Rodrigo-Torres Lidia"/>
            <person name="Arahal R.David."/>
        </authorList>
    </citation>
    <scope>NUCLEOTIDE SEQUENCE [LARGE SCALE GENOMIC DNA]</scope>
    <source>
        <strain evidence="3">CECT 7321</strain>
    </source>
</reference>
<evidence type="ECO:0000313" key="2">
    <source>
        <dbReference type="EMBL" id="CRL11832.1"/>
    </source>
</evidence>
<dbReference type="NCBIfam" id="TIGR03889">
    <property type="entry name" value="nitrile_acc"/>
    <property type="match status" value="1"/>
</dbReference>
<dbReference type="InterPro" id="IPR008990">
    <property type="entry name" value="Elect_transpt_acc-like_dom_sf"/>
</dbReference>
<dbReference type="Gene3D" id="1.10.472.20">
    <property type="entry name" value="Nitrile hydratase, beta subunit"/>
    <property type="match status" value="1"/>
</dbReference>
<sequence length="118" mass="13134">MSGPKTLAPERPEPAFEQPWHAQVFALTVHLNESGAFSWADWVARFSATLRRHGLGRDLNGGEDYFAAWLETLEHYLAEAGTVAAQDAEDMRLKWEAAYLATPHGQPVQLEEPSAQES</sequence>
<dbReference type="AlphaFoldDB" id="A0A0H5D3N5"/>
<dbReference type="InterPro" id="IPR023808">
    <property type="entry name" value="Nitrile_Hydratase_acc_put"/>
</dbReference>
<evidence type="ECO:0000259" key="1">
    <source>
        <dbReference type="Pfam" id="PF21006"/>
    </source>
</evidence>
<dbReference type="RefSeq" id="WP_037302153.1">
    <property type="nucleotide sequence ID" value="NZ_CAKZKN010000003.1"/>
</dbReference>
<gene>
    <name evidence="2" type="ORF">NIT7321_02702</name>
</gene>